<dbReference type="Proteomes" id="UP000031443">
    <property type="component" value="Unassembled WGS sequence"/>
</dbReference>
<evidence type="ECO:0000313" key="2">
    <source>
        <dbReference type="EMBL" id="EMP30562.1"/>
    </source>
</evidence>
<dbReference type="EMBL" id="KB549129">
    <property type="protein sequence ID" value="EMP30562.1"/>
    <property type="molecule type" value="Genomic_DNA"/>
</dbReference>
<gene>
    <name evidence="2" type="ORF">UY3_12311</name>
</gene>
<organism evidence="2 3">
    <name type="scientific">Chelonia mydas</name>
    <name type="common">Green sea-turtle</name>
    <name type="synonym">Chelonia agassizi</name>
    <dbReference type="NCBI Taxonomy" id="8469"/>
    <lineage>
        <taxon>Eukaryota</taxon>
        <taxon>Metazoa</taxon>
        <taxon>Chordata</taxon>
        <taxon>Craniata</taxon>
        <taxon>Vertebrata</taxon>
        <taxon>Euteleostomi</taxon>
        <taxon>Archelosauria</taxon>
        <taxon>Testudinata</taxon>
        <taxon>Testudines</taxon>
        <taxon>Cryptodira</taxon>
        <taxon>Durocryptodira</taxon>
        <taxon>Americhelydia</taxon>
        <taxon>Chelonioidea</taxon>
        <taxon>Cheloniidae</taxon>
        <taxon>Chelonia</taxon>
    </lineage>
</organism>
<reference evidence="3" key="1">
    <citation type="journal article" date="2013" name="Nat. Genet.">
        <title>The draft genomes of soft-shell turtle and green sea turtle yield insights into the development and evolution of the turtle-specific body plan.</title>
        <authorList>
            <person name="Wang Z."/>
            <person name="Pascual-Anaya J."/>
            <person name="Zadissa A."/>
            <person name="Li W."/>
            <person name="Niimura Y."/>
            <person name="Huang Z."/>
            <person name="Li C."/>
            <person name="White S."/>
            <person name="Xiong Z."/>
            <person name="Fang D."/>
            <person name="Wang B."/>
            <person name="Ming Y."/>
            <person name="Chen Y."/>
            <person name="Zheng Y."/>
            <person name="Kuraku S."/>
            <person name="Pignatelli M."/>
            <person name="Herrero J."/>
            <person name="Beal K."/>
            <person name="Nozawa M."/>
            <person name="Li Q."/>
            <person name="Wang J."/>
            <person name="Zhang H."/>
            <person name="Yu L."/>
            <person name="Shigenobu S."/>
            <person name="Wang J."/>
            <person name="Liu J."/>
            <person name="Flicek P."/>
            <person name="Searle S."/>
            <person name="Wang J."/>
            <person name="Kuratani S."/>
            <person name="Yin Y."/>
            <person name="Aken B."/>
            <person name="Zhang G."/>
            <person name="Irie N."/>
        </authorList>
    </citation>
    <scope>NUCLEOTIDE SEQUENCE [LARGE SCALE GENOMIC DNA]</scope>
</reference>
<dbReference type="AlphaFoldDB" id="M7BR06"/>
<proteinExistence type="predicted"/>
<keyword evidence="3" id="KW-1185">Reference proteome</keyword>
<accession>M7BR06</accession>
<name>M7BR06_CHEMY</name>
<feature type="region of interest" description="Disordered" evidence="1">
    <location>
        <begin position="1"/>
        <end position="24"/>
    </location>
</feature>
<sequence length="107" mass="11593">MLSSVVAPTSIANSPVDTSQAAERGGNLQAEILDEEIKLEEDVELPAGLPGETVSQELFSTPEVLNREQEADEMLAELDQNTDCYISAQASQCLSHRSQDINLSVYP</sequence>
<evidence type="ECO:0000313" key="3">
    <source>
        <dbReference type="Proteomes" id="UP000031443"/>
    </source>
</evidence>
<evidence type="ECO:0000256" key="1">
    <source>
        <dbReference type="SAM" id="MobiDB-lite"/>
    </source>
</evidence>
<protein>
    <submittedName>
        <fullName evidence="2">Uncharacterized protein</fullName>
    </submittedName>
</protein>
<feature type="compositionally biased region" description="Polar residues" evidence="1">
    <location>
        <begin position="1"/>
        <end position="21"/>
    </location>
</feature>